<protein>
    <submittedName>
        <fullName evidence="1">N-acetylgalactosamine-6-sulfatase</fullName>
    </submittedName>
</protein>
<gene>
    <name evidence="1" type="primary">galns</name>
    <name evidence="1" type="ORF">DAT39_023657</name>
</gene>
<accession>A0A8J4SZB6</accession>
<evidence type="ECO:0000313" key="1">
    <source>
        <dbReference type="EMBL" id="KAF5879841.1"/>
    </source>
</evidence>
<proteinExistence type="predicted"/>
<keyword evidence="2" id="KW-1185">Reference proteome</keyword>
<dbReference type="EMBL" id="QNUK01002553">
    <property type="protein sequence ID" value="KAF5879841.1"/>
    <property type="molecule type" value="Genomic_DNA"/>
</dbReference>
<feature type="non-terminal residue" evidence="1">
    <location>
        <position position="125"/>
    </location>
</feature>
<dbReference type="OrthoDB" id="103349at2759"/>
<name>A0A8J4SZB6_CLAMG</name>
<comment type="caution">
    <text evidence="1">The sequence shown here is derived from an EMBL/GenBank/DDBJ whole genome shotgun (WGS) entry which is preliminary data.</text>
</comment>
<dbReference type="AlphaFoldDB" id="A0A8J4SZB6"/>
<dbReference type="Proteomes" id="UP000727407">
    <property type="component" value="Unassembled WGS sequence"/>
</dbReference>
<reference evidence="1" key="1">
    <citation type="submission" date="2020-07" db="EMBL/GenBank/DDBJ databases">
        <title>Clarias magur genome sequencing, assembly and annotation.</title>
        <authorList>
            <person name="Kushwaha B."/>
            <person name="Kumar R."/>
            <person name="Das P."/>
            <person name="Joshi C.G."/>
            <person name="Kumar D."/>
            <person name="Nagpure N.S."/>
            <person name="Pandey M."/>
            <person name="Agarwal S."/>
            <person name="Srivastava S."/>
            <person name="Singh M."/>
            <person name="Sahoo L."/>
            <person name="Jayasankar P."/>
            <person name="Meher P.K."/>
            <person name="Koringa P.G."/>
            <person name="Iquebal M.A."/>
            <person name="Das S.P."/>
            <person name="Bit A."/>
            <person name="Patnaik S."/>
            <person name="Patel N."/>
            <person name="Shah T.M."/>
            <person name="Hinsu A."/>
            <person name="Jena J.K."/>
        </authorList>
    </citation>
    <scope>NUCLEOTIDE SEQUENCE</scope>
    <source>
        <strain evidence="1">CIFAMagur01</strain>
        <tissue evidence="1">Testis</tissue>
    </source>
</reference>
<organism evidence="1 2">
    <name type="scientific">Clarias magur</name>
    <name type="common">Asian catfish</name>
    <name type="synonym">Macropteronotus magur</name>
    <dbReference type="NCBI Taxonomy" id="1594786"/>
    <lineage>
        <taxon>Eukaryota</taxon>
        <taxon>Metazoa</taxon>
        <taxon>Chordata</taxon>
        <taxon>Craniata</taxon>
        <taxon>Vertebrata</taxon>
        <taxon>Euteleostomi</taxon>
        <taxon>Actinopterygii</taxon>
        <taxon>Neopterygii</taxon>
        <taxon>Teleostei</taxon>
        <taxon>Ostariophysi</taxon>
        <taxon>Siluriformes</taxon>
        <taxon>Clariidae</taxon>
        <taxon>Clarias</taxon>
    </lineage>
</organism>
<sequence length="125" mass="14138">MCMIGFVHAARYIPCFPLPHIHLSRSLSPSVLSKEYLEVQRRINAVVEQHKKTLLPGEPQLNMCDLAVMGAECRFETHPAPQTVKHGRQSADICPILKEPKALASVTDLFEEYVKQNYPQTQLIV</sequence>
<evidence type="ECO:0000313" key="2">
    <source>
        <dbReference type="Proteomes" id="UP000727407"/>
    </source>
</evidence>